<evidence type="ECO:0000256" key="1">
    <source>
        <dbReference type="SAM" id="MobiDB-lite"/>
    </source>
</evidence>
<keyword evidence="3" id="KW-1185">Reference proteome</keyword>
<feature type="region of interest" description="Disordered" evidence="1">
    <location>
        <begin position="139"/>
        <end position="158"/>
    </location>
</feature>
<sequence length="210" mass="23254">TELSSTPLSASGRILVFRSKSPSVFESEYRSGQIYVISTWFPSPFAWVVMDYVVTCRLTLGHDGQSHCSRPRRSGGLGLLPAPSSPGKGGPRSGTPGFTAHVDGHVTGTAGVMAAIVVAVSPRVRVGVYHHEVVGHAGHQEKGDNWAKRGGNPTLTRRQHEARVKYTWPRKANWRQQLILNRLYSHKRRAVVVFAQNKRSCIRQQHRRTG</sequence>
<comment type="caution">
    <text evidence="2">The sequence shown here is derived from an EMBL/GenBank/DDBJ whole genome shotgun (WGS) entry which is preliminary data.</text>
</comment>
<dbReference type="AlphaFoldDB" id="A0ABD0LRP2"/>
<dbReference type="EMBL" id="JACVVK020000028">
    <property type="protein sequence ID" value="KAK7501997.1"/>
    <property type="molecule type" value="Genomic_DNA"/>
</dbReference>
<evidence type="ECO:0000313" key="2">
    <source>
        <dbReference type="EMBL" id="KAK7501997.1"/>
    </source>
</evidence>
<protein>
    <submittedName>
        <fullName evidence="2">Uncharacterized protein</fullName>
    </submittedName>
</protein>
<feature type="region of interest" description="Disordered" evidence="1">
    <location>
        <begin position="63"/>
        <end position="96"/>
    </location>
</feature>
<name>A0ABD0LRP2_9CAEN</name>
<accession>A0ABD0LRP2</accession>
<gene>
    <name evidence="2" type="ORF">BaRGS_00006749</name>
</gene>
<organism evidence="2 3">
    <name type="scientific">Batillaria attramentaria</name>
    <dbReference type="NCBI Taxonomy" id="370345"/>
    <lineage>
        <taxon>Eukaryota</taxon>
        <taxon>Metazoa</taxon>
        <taxon>Spiralia</taxon>
        <taxon>Lophotrochozoa</taxon>
        <taxon>Mollusca</taxon>
        <taxon>Gastropoda</taxon>
        <taxon>Caenogastropoda</taxon>
        <taxon>Sorbeoconcha</taxon>
        <taxon>Cerithioidea</taxon>
        <taxon>Batillariidae</taxon>
        <taxon>Batillaria</taxon>
    </lineage>
</organism>
<feature type="non-terminal residue" evidence="2">
    <location>
        <position position="210"/>
    </location>
</feature>
<proteinExistence type="predicted"/>
<dbReference type="Proteomes" id="UP001519460">
    <property type="component" value="Unassembled WGS sequence"/>
</dbReference>
<evidence type="ECO:0000313" key="3">
    <source>
        <dbReference type="Proteomes" id="UP001519460"/>
    </source>
</evidence>
<feature type="non-terminal residue" evidence="2">
    <location>
        <position position="1"/>
    </location>
</feature>
<reference evidence="2 3" key="1">
    <citation type="journal article" date="2023" name="Sci. Data">
        <title>Genome assembly of the Korean intertidal mud-creeper Batillaria attramentaria.</title>
        <authorList>
            <person name="Patra A.K."/>
            <person name="Ho P.T."/>
            <person name="Jun S."/>
            <person name="Lee S.J."/>
            <person name="Kim Y."/>
            <person name="Won Y.J."/>
        </authorList>
    </citation>
    <scope>NUCLEOTIDE SEQUENCE [LARGE SCALE GENOMIC DNA]</scope>
    <source>
        <strain evidence="2">Wonlab-2016</strain>
    </source>
</reference>